<organism evidence="7 8">
    <name type="scientific">Clathrospora elynae</name>
    <dbReference type="NCBI Taxonomy" id="706981"/>
    <lineage>
        <taxon>Eukaryota</taxon>
        <taxon>Fungi</taxon>
        <taxon>Dikarya</taxon>
        <taxon>Ascomycota</taxon>
        <taxon>Pezizomycotina</taxon>
        <taxon>Dothideomycetes</taxon>
        <taxon>Pleosporomycetidae</taxon>
        <taxon>Pleosporales</taxon>
        <taxon>Diademaceae</taxon>
        <taxon>Clathrospora</taxon>
    </lineage>
</organism>
<sequence length="1120" mass="124095">MSLKPAPIVQAPFFYPVGNTPAVCLTQSLPPELDADLLLLGCGDFRNILFTVYGGAQQSSRQIDFTCCDIEAEIIARNILALTLIIDDAEGVRVLQLWNIYYHAQAKKLLAHAESMNNWDQSSYASSVSKLWELYATNQSQVDQWKAAKRCQVDRVPGSSLVLGGLRSAAPLVEKGLPDTGTCFEDKRPIQKATIAIPLFACERSGLLLHYGTAPTTADSPLAVPGANFPGSQSMTQDLQAVIGQLSAWCSAFRCAATRVTIRYHHQANHESSTAFWFRNPHTYTALDLDSPNYMRDGSAPTAFDVIDTSNLLDHLGTLNVLTACTPLLRRLPTSTLRTEMLVPREATVAESVKSLLCGLKPAHYWTNATATWNANSFLRHLPNGEEIRSALNRHIISGSRLYLEMFQDESWANRFSMFNLRNIGMTQKSIQSFDLYTRAGFTAVLRCIKTSKVVDWTQFMNELVGGHILNDQTLDMGPHHFQSFFAHIDLLSLTNLGELLNGWRPLTQDLKGSFQNWTDIPSVVCVTLVVPRKVVAMFDDINKGNGTPICELQVQSSVSMKQAIYPDIQMGFGTVELSGQAFTNDYVVSVREDPKGWRGSAPMVVSVVVSTRALVEYGDAAGRVVFQLKNTPAVLATFSSRLGMFLQLHQSAVGQKDVFVSRYRPNMLGHISIDEAIKITVRPLLDAAARQFQYVQIRYDFCSGEPKRLLQSGGIVEFHALNPFNLVMVIGSTYQKSVALPLPVNVEVGKVKIARKSLWIEYLAPVAKVQELISRPDCVFPIHLDLESRPILDQLHYIDSDALPELQNNTKNTHASWLMAHASISATMSSSEERQYAKISANKSLVMPGRLGVKESLHSIYAHIFGLAGQSKSRAFCLLSESIEIGMLFVNSIRLDVSNQSVLIDGAFVPLHSGPSLEQIRQLLKKSSEQAVTVQMQKEEMAFWMHLQPAFAERCRRWQHKPGCGYRAHGRVPISSEPGERFMCTCGLGFFPSDYLKDLRGFKELSAHAVRVAIPLIFASPISPDVIGALSITSSTARSKPTPTAPAQVQHNRGAKPHLDDLDSKKGTCLVCGAKSTREGARLLKCDGCQFAQYCSKECQVKDWKEHKHICKQLKEVNS</sequence>
<dbReference type="InterPro" id="IPR002893">
    <property type="entry name" value="Znf_MYND"/>
</dbReference>
<evidence type="ECO:0000256" key="5">
    <source>
        <dbReference type="SAM" id="MobiDB-lite"/>
    </source>
</evidence>
<dbReference type="GO" id="GO:0000981">
    <property type="term" value="F:DNA-binding transcription factor activity, RNA polymerase II-specific"/>
    <property type="evidence" value="ECO:0007669"/>
    <property type="project" value="TreeGrafter"/>
</dbReference>
<dbReference type="GO" id="GO:0008270">
    <property type="term" value="F:zinc ion binding"/>
    <property type="evidence" value="ECO:0007669"/>
    <property type="project" value="UniProtKB-KW"/>
</dbReference>
<evidence type="ECO:0000259" key="6">
    <source>
        <dbReference type="PROSITE" id="PS50865"/>
    </source>
</evidence>
<feature type="compositionally biased region" description="Polar residues" evidence="5">
    <location>
        <begin position="1036"/>
        <end position="1052"/>
    </location>
</feature>
<keyword evidence="2 4" id="KW-0863">Zinc-finger</keyword>
<dbReference type="PANTHER" id="PTHR10237">
    <property type="entry name" value="DEFORMED EPIDERMAL AUTOREGULATORY FACTOR 1 HOMOLOG SUPPRESSIN"/>
    <property type="match status" value="1"/>
</dbReference>
<dbReference type="EMBL" id="ML976124">
    <property type="protein sequence ID" value="KAF1937809.1"/>
    <property type="molecule type" value="Genomic_DNA"/>
</dbReference>
<keyword evidence="3" id="KW-0862">Zinc</keyword>
<feature type="domain" description="MYND-type" evidence="6">
    <location>
        <begin position="1070"/>
        <end position="1112"/>
    </location>
</feature>
<evidence type="ECO:0000256" key="2">
    <source>
        <dbReference type="ARBA" id="ARBA00022771"/>
    </source>
</evidence>
<dbReference type="PROSITE" id="PS50865">
    <property type="entry name" value="ZF_MYND_2"/>
    <property type="match status" value="1"/>
</dbReference>
<proteinExistence type="predicted"/>
<dbReference type="InterPro" id="IPR027974">
    <property type="entry name" value="DUF4470"/>
</dbReference>
<dbReference type="PROSITE" id="PS01360">
    <property type="entry name" value="ZF_MYND_1"/>
    <property type="match status" value="1"/>
</dbReference>
<dbReference type="Gene3D" id="6.10.140.2220">
    <property type="match status" value="1"/>
</dbReference>
<keyword evidence="1" id="KW-0479">Metal-binding</keyword>
<evidence type="ECO:0000313" key="7">
    <source>
        <dbReference type="EMBL" id="KAF1937809.1"/>
    </source>
</evidence>
<evidence type="ECO:0000256" key="4">
    <source>
        <dbReference type="PROSITE-ProRule" id="PRU00134"/>
    </source>
</evidence>
<gene>
    <name evidence="7" type="ORF">EJ02DRAFT_505767</name>
</gene>
<keyword evidence="8" id="KW-1185">Reference proteome</keyword>
<accession>A0A6A5SE95</accession>
<dbReference type="Pfam" id="PF14737">
    <property type="entry name" value="DUF4470"/>
    <property type="match status" value="1"/>
</dbReference>
<dbReference type="GO" id="GO:0005634">
    <property type="term" value="C:nucleus"/>
    <property type="evidence" value="ECO:0007669"/>
    <property type="project" value="TreeGrafter"/>
</dbReference>
<name>A0A6A5SE95_9PLEO</name>
<dbReference type="InterPro" id="IPR024119">
    <property type="entry name" value="TF_DEAF-1"/>
</dbReference>
<feature type="region of interest" description="Disordered" evidence="5">
    <location>
        <begin position="1036"/>
        <end position="1058"/>
    </location>
</feature>
<evidence type="ECO:0000256" key="3">
    <source>
        <dbReference type="ARBA" id="ARBA00022833"/>
    </source>
</evidence>
<evidence type="ECO:0000313" key="8">
    <source>
        <dbReference type="Proteomes" id="UP000800038"/>
    </source>
</evidence>
<dbReference type="SUPFAM" id="SSF144232">
    <property type="entry name" value="HIT/MYND zinc finger-like"/>
    <property type="match status" value="1"/>
</dbReference>
<dbReference type="AlphaFoldDB" id="A0A6A5SE95"/>
<dbReference type="Pfam" id="PF01753">
    <property type="entry name" value="zf-MYND"/>
    <property type="match status" value="1"/>
</dbReference>
<evidence type="ECO:0000256" key="1">
    <source>
        <dbReference type="ARBA" id="ARBA00022723"/>
    </source>
</evidence>
<dbReference type="Proteomes" id="UP000800038">
    <property type="component" value="Unassembled WGS sequence"/>
</dbReference>
<reference evidence="7" key="1">
    <citation type="journal article" date="2020" name="Stud. Mycol.">
        <title>101 Dothideomycetes genomes: a test case for predicting lifestyles and emergence of pathogens.</title>
        <authorList>
            <person name="Haridas S."/>
            <person name="Albert R."/>
            <person name="Binder M."/>
            <person name="Bloem J."/>
            <person name="Labutti K."/>
            <person name="Salamov A."/>
            <person name="Andreopoulos B."/>
            <person name="Baker S."/>
            <person name="Barry K."/>
            <person name="Bills G."/>
            <person name="Bluhm B."/>
            <person name="Cannon C."/>
            <person name="Castanera R."/>
            <person name="Culley D."/>
            <person name="Daum C."/>
            <person name="Ezra D."/>
            <person name="Gonzalez J."/>
            <person name="Henrissat B."/>
            <person name="Kuo A."/>
            <person name="Liang C."/>
            <person name="Lipzen A."/>
            <person name="Lutzoni F."/>
            <person name="Magnuson J."/>
            <person name="Mondo S."/>
            <person name="Nolan M."/>
            <person name="Ohm R."/>
            <person name="Pangilinan J."/>
            <person name="Park H.-J."/>
            <person name="Ramirez L."/>
            <person name="Alfaro M."/>
            <person name="Sun H."/>
            <person name="Tritt A."/>
            <person name="Yoshinaga Y."/>
            <person name="Zwiers L.-H."/>
            <person name="Turgeon B."/>
            <person name="Goodwin S."/>
            <person name="Spatafora J."/>
            <person name="Crous P."/>
            <person name="Grigoriev I."/>
        </authorList>
    </citation>
    <scope>NUCLEOTIDE SEQUENCE</scope>
    <source>
        <strain evidence="7">CBS 161.51</strain>
    </source>
</reference>
<dbReference type="OrthoDB" id="432970at2759"/>
<dbReference type="PANTHER" id="PTHR10237:SF15">
    <property type="entry name" value="LD37257P"/>
    <property type="match status" value="1"/>
</dbReference>
<protein>
    <recommendedName>
        <fullName evidence="6">MYND-type domain-containing protein</fullName>
    </recommendedName>
</protein>